<keyword evidence="1" id="KW-0378">Hydrolase</keyword>
<dbReference type="InterPro" id="IPR005181">
    <property type="entry name" value="SASA"/>
</dbReference>
<dbReference type="GO" id="GO:0016788">
    <property type="term" value="F:hydrolase activity, acting on ester bonds"/>
    <property type="evidence" value="ECO:0007669"/>
    <property type="project" value="UniProtKB-ARBA"/>
</dbReference>
<dbReference type="Gene3D" id="3.40.50.1110">
    <property type="entry name" value="SGNH hydrolase"/>
    <property type="match status" value="1"/>
</dbReference>
<feature type="signal peptide" evidence="2">
    <location>
        <begin position="1"/>
        <end position="27"/>
    </location>
</feature>
<dbReference type="SUPFAM" id="SSF52266">
    <property type="entry name" value="SGNH hydrolase"/>
    <property type="match status" value="1"/>
</dbReference>
<accession>A0A518E3Z9</accession>
<gene>
    <name evidence="4" type="ORF">Pla8534_67230</name>
</gene>
<evidence type="ECO:0000256" key="1">
    <source>
        <dbReference type="ARBA" id="ARBA00022801"/>
    </source>
</evidence>
<evidence type="ECO:0000259" key="3">
    <source>
        <dbReference type="Pfam" id="PF03629"/>
    </source>
</evidence>
<dbReference type="KEGG" id="lcre:Pla8534_67230"/>
<reference evidence="4 5" key="1">
    <citation type="submission" date="2019-02" db="EMBL/GenBank/DDBJ databases">
        <title>Deep-cultivation of Planctomycetes and their phenomic and genomic characterization uncovers novel biology.</title>
        <authorList>
            <person name="Wiegand S."/>
            <person name="Jogler M."/>
            <person name="Boedeker C."/>
            <person name="Pinto D."/>
            <person name="Vollmers J."/>
            <person name="Rivas-Marin E."/>
            <person name="Kohn T."/>
            <person name="Peeters S.H."/>
            <person name="Heuer A."/>
            <person name="Rast P."/>
            <person name="Oberbeckmann S."/>
            <person name="Bunk B."/>
            <person name="Jeske O."/>
            <person name="Meyerdierks A."/>
            <person name="Storesund J.E."/>
            <person name="Kallscheuer N."/>
            <person name="Luecker S."/>
            <person name="Lage O.M."/>
            <person name="Pohl T."/>
            <person name="Merkel B.J."/>
            <person name="Hornburger P."/>
            <person name="Mueller R.-W."/>
            <person name="Bruemmer F."/>
            <person name="Labrenz M."/>
            <person name="Spormann A.M."/>
            <person name="Op den Camp H."/>
            <person name="Overmann J."/>
            <person name="Amann R."/>
            <person name="Jetten M.S.M."/>
            <person name="Mascher T."/>
            <person name="Medema M.H."/>
            <person name="Devos D.P."/>
            <person name="Kaster A.-K."/>
            <person name="Ovreas L."/>
            <person name="Rohde M."/>
            <person name="Galperin M.Y."/>
            <person name="Jogler C."/>
        </authorList>
    </citation>
    <scope>NUCLEOTIDE SEQUENCE [LARGE SCALE GENOMIC DNA]</scope>
    <source>
        <strain evidence="4 5">Pla85_3_4</strain>
    </source>
</reference>
<dbReference type="InterPro" id="IPR036514">
    <property type="entry name" value="SGNH_hydro_sf"/>
</dbReference>
<protein>
    <recommendedName>
        <fullName evidence="3">Sialate O-acetylesterase domain-containing protein</fullName>
    </recommendedName>
</protein>
<evidence type="ECO:0000313" key="4">
    <source>
        <dbReference type="EMBL" id="QDU98812.1"/>
    </source>
</evidence>
<sequence length="475" mass="52318" precursor="true">MSTMRAVPLLSFLLVLASVLAALPALGEEQPVKVYILSGQSNMVGIGQVTGGGSRWGSEFIDPVLSVYPGKYQADADYEEMAPTKTLKLDSFGGVQPTPYPGGGTQIVRGFIAIKTTGVYEFRPGYGGSTQNIMEVDGKEVYRGEPGKTAVHTSIKLNSGKKVPFKITYLTDQANGLGWIARTDIPGTLATVVKQDGKFPYLVDEQDNWVERKDVWYKGVVTATADKWLSVGCGAGDNNIGPELGFGHIVGDYHEEPVLILKASQGNRSLGWDFLPPGSEQFEYDGFVYAGYKDSPARWEKGTNPKPINWYAGKQYDDCFSAAHEVLENFDTEFPQWKGRGYEIAGFVWWQGHKDGGEPYASRYEQNLVHFIKTLRKEFDAPQAPFAIATIGFDGWNMAGPHKTVAEAQLAVSGDKGKYPEFKGNVLTVETRGFWRDPEVSPRNQGFHYNQNAETYMLVGEALGKGMLKLLEAKK</sequence>
<proteinExistence type="predicted"/>
<dbReference type="Proteomes" id="UP000317648">
    <property type="component" value="Chromosome"/>
</dbReference>
<dbReference type="InterPro" id="IPR052940">
    <property type="entry name" value="Carb_Esterase_6"/>
</dbReference>
<keyword evidence="5" id="KW-1185">Reference proteome</keyword>
<dbReference type="Pfam" id="PF03629">
    <property type="entry name" value="SASA"/>
    <property type="match status" value="1"/>
</dbReference>
<keyword evidence="2" id="KW-0732">Signal</keyword>
<dbReference type="RefSeq" id="WP_145058355.1">
    <property type="nucleotide sequence ID" value="NZ_CP036433.1"/>
</dbReference>
<dbReference type="PANTHER" id="PTHR31988:SF19">
    <property type="entry name" value="9-O-ACETYL-N-ACETYLNEURAMINIC ACID DEACETYLASE-RELATED"/>
    <property type="match status" value="1"/>
</dbReference>
<evidence type="ECO:0000256" key="2">
    <source>
        <dbReference type="SAM" id="SignalP"/>
    </source>
</evidence>
<feature type="domain" description="Sialate O-acetylesterase" evidence="3">
    <location>
        <begin position="302"/>
        <end position="412"/>
    </location>
</feature>
<dbReference type="AlphaFoldDB" id="A0A518E3Z9"/>
<dbReference type="PANTHER" id="PTHR31988">
    <property type="entry name" value="ESTERASE, PUTATIVE (DUF303)-RELATED"/>
    <property type="match status" value="1"/>
</dbReference>
<organism evidence="4 5">
    <name type="scientific">Lignipirellula cremea</name>
    <dbReference type="NCBI Taxonomy" id="2528010"/>
    <lineage>
        <taxon>Bacteria</taxon>
        <taxon>Pseudomonadati</taxon>
        <taxon>Planctomycetota</taxon>
        <taxon>Planctomycetia</taxon>
        <taxon>Pirellulales</taxon>
        <taxon>Pirellulaceae</taxon>
        <taxon>Lignipirellula</taxon>
    </lineage>
</organism>
<feature type="chain" id="PRO_5021892482" description="Sialate O-acetylesterase domain-containing protein" evidence="2">
    <location>
        <begin position="28"/>
        <end position="475"/>
    </location>
</feature>
<dbReference type="EMBL" id="CP036433">
    <property type="protein sequence ID" value="QDU98812.1"/>
    <property type="molecule type" value="Genomic_DNA"/>
</dbReference>
<dbReference type="OrthoDB" id="9795554at2"/>
<name>A0A518E3Z9_9BACT</name>
<evidence type="ECO:0000313" key="5">
    <source>
        <dbReference type="Proteomes" id="UP000317648"/>
    </source>
</evidence>